<dbReference type="GO" id="GO:0034605">
    <property type="term" value="P:cellular response to heat"/>
    <property type="evidence" value="ECO:0007669"/>
    <property type="project" value="UniProtKB-UniRule"/>
</dbReference>
<keyword evidence="6 14" id="KW-0720">Serine protease</keyword>
<dbReference type="Proteomes" id="UP000824125">
    <property type="component" value="Unassembled WGS sequence"/>
</dbReference>
<dbReference type="GO" id="GO:0005737">
    <property type="term" value="C:cytoplasm"/>
    <property type="evidence" value="ECO:0007669"/>
    <property type="project" value="UniProtKB-SubCell"/>
</dbReference>
<evidence type="ECO:0000256" key="11">
    <source>
        <dbReference type="ARBA" id="ARBA00066743"/>
    </source>
</evidence>
<feature type="active site" evidence="14 16">
    <location>
        <position position="684"/>
    </location>
</feature>
<keyword evidence="2 14" id="KW-0963">Cytoplasm</keyword>
<evidence type="ECO:0000313" key="23">
    <source>
        <dbReference type="Proteomes" id="UP000824125"/>
    </source>
</evidence>
<dbReference type="InterPro" id="IPR004815">
    <property type="entry name" value="Lon_bac/euk-typ"/>
</dbReference>
<dbReference type="InterPro" id="IPR020568">
    <property type="entry name" value="Ribosomal_Su5_D2-typ_SF"/>
</dbReference>
<proteinExistence type="evidence at transcript level"/>
<dbReference type="InterPro" id="IPR027543">
    <property type="entry name" value="Lon_bac"/>
</dbReference>
<evidence type="ECO:0000256" key="2">
    <source>
        <dbReference type="ARBA" id="ARBA00022490"/>
    </source>
</evidence>
<sequence length="802" mass="89440">MSNHVIDDLILQLPLVALRGIAIFPEMILHFDVGRKKSIHALREAVKKDQNIFLVLQKDVMTDDPEAEDLYEIGVIGRIKQISNIPNSSNLRVAVEGIMRARLCEIVSDHAFLTAQVEILGDTMPSDEEMRYAPAYERLVKKEFHKYISLAPRASDHVLKDMLKLTQSGELADFVASNAYFDYSDKQLVLECLNPVERLKCVYEILVHENANLQTEAEIQEKVRAEIDSNQREYFLREEMRVIADELGESEDPLAESEEYRAKISALACSDDIKKKLFAECDKLMKMPYGSHEATVSRIYLDKCLDIPFGKYTKDSINLDRARRILDKEHYSLDKVKDRIVEALAVMKRNPDFNGQILCLYGPPGVGKTSIVKSLAASMHRNYVRIALGGIHDESEIRGHRRTYIGSMPGRLVEAVIKSKVMNPIILLDEIDKVGSDYKGDPSSALLEALDPEQNFSFEDHYIDFPVDLSKVLFITTANDLSTIPQPLYDRMEVIELNSYTVEEKFNIAKKHLIRKQMQKHNLKASEFKINDRAIYTLIENYVSEAGVRGLERAIASLCRKAVLQLESGADCVRVTGKNIEEFLGPKKYLGDKIAKENQVGVVNGLAWTRVGGTLLPIEVSSMDGTGKIEITGNLGQVMSESAKTAVSYVRSHADAFGIDSSFYKNKDLHIHAPEGAVPKDGPSAGLAITTAIVSELSGVPIKSHVAMTGEISLKGRAMAIGGLKEKSMAAYKAGCDTVIIPKENEKDLKEISDEVKENVSFICVESFEEVAEIALDRKPESIQINHPLMNPGVKKVPAIAQ</sequence>
<reference evidence="22" key="2">
    <citation type="journal article" date="2021" name="PeerJ">
        <title>Extensive microbial diversity within the chicken gut microbiome revealed by metagenomics and culture.</title>
        <authorList>
            <person name="Gilroy R."/>
            <person name="Ravi A."/>
            <person name="Getino M."/>
            <person name="Pursley I."/>
            <person name="Horton D.L."/>
            <person name="Alikhan N.F."/>
            <person name="Baker D."/>
            <person name="Gharbi K."/>
            <person name="Hall N."/>
            <person name="Watson M."/>
            <person name="Adriaenssens E.M."/>
            <person name="Foster-Nyarko E."/>
            <person name="Jarju S."/>
            <person name="Secka A."/>
            <person name="Antonio M."/>
            <person name="Oren A."/>
            <person name="Chaudhuri R.R."/>
            <person name="La Ragione R."/>
            <person name="Hildebrand F."/>
            <person name="Pallen M.J."/>
        </authorList>
    </citation>
    <scope>NUCLEOTIDE SEQUENCE</scope>
    <source>
        <strain evidence="22">CHK176-6737</strain>
    </source>
</reference>
<evidence type="ECO:0000256" key="16">
    <source>
        <dbReference type="PIRSR" id="PIRSR001174-1"/>
    </source>
</evidence>
<evidence type="ECO:0000256" key="10">
    <source>
        <dbReference type="ARBA" id="ARBA00053875"/>
    </source>
</evidence>
<evidence type="ECO:0000256" key="17">
    <source>
        <dbReference type="PIRSR" id="PIRSR001174-2"/>
    </source>
</evidence>
<dbReference type="InterPro" id="IPR015947">
    <property type="entry name" value="PUA-like_sf"/>
</dbReference>
<dbReference type="GO" id="GO:0004176">
    <property type="term" value="F:ATP-dependent peptidase activity"/>
    <property type="evidence" value="ECO:0007669"/>
    <property type="project" value="UniProtKB-UniRule"/>
</dbReference>
<evidence type="ECO:0000256" key="13">
    <source>
        <dbReference type="ARBA" id="ARBA00082722"/>
    </source>
</evidence>
<evidence type="ECO:0000256" key="7">
    <source>
        <dbReference type="ARBA" id="ARBA00022840"/>
    </source>
</evidence>
<dbReference type="SMART" id="SM00464">
    <property type="entry name" value="LON"/>
    <property type="match status" value="1"/>
</dbReference>
<dbReference type="SMART" id="SM00382">
    <property type="entry name" value="AAA"/>
    <property type="match status" value="1"/>
</dbReference>
<dbReference type="GO" id="GO:0004252">
    <property type="term" value="F:serine-type endopeptidase activity"/>
    <property type="evidence" value="ECO:0007669"/>
    <property type="project" value="UniProtKB-UniRule"/>
</dbReference>
<evidence type="ECO:0000256" key="6">
    <source>
        <dbReference type="ARBA" id="ARBA00022825"/>
    </source>
</evidence>
<dbReference type="HAMAP" id="MF_01973">
    <property type="entry name" value="lon_bact"/>
    <property type="match status" value="1"/>
</dbReference>
<dbReference type="GO" id="GO:0016887">
    <property type="term" value="F:ATP hydrolysis activity"/>
    <property type="evidence" value="ECO:0007669"/>
    <property type="project" value="UniProtKB-UniRule"/>
</dbReference>
<dbReference type="GO" id="GO:0043565">
    <property type="term" value="F:sequence-specific DNA binding"/>
    <property type="evidence" value="ECO:0007669"/>
    <property type="project" value="UniProtKB-UniRule"/>
</dbReference>
<dbReference type="InterPro" id="IPR003959">
    <property type="entry name" value="ATPase_AAA_core"/>
</dbReference>
<dbReference type="PROSITE" id="PS01046">
    <property type="entry name" value="LON_SER"/>
    <property type="match status" value="1"/>
</dbReference>
<dbReference type="InterPro" id="IPR014721">
    <property type="entry name" value="Ribsml_uS5_D2-typ_fold_subgr"/>
</dbReference>
<evidence type="ECO:0000256" key="9">
    <source>
        <dbReference type="ARBA" id="ARBA00050665"/>
    </source>
</evidence>
<keyword evidence="5 14" id="KW-0378">Hydrolase</keyword>
<reference evidence="22" key="1">
    <citation type="submission" date="2020-10" db="EMBL/GenBank/DDBJ databases">
        <authorList>
            <person name="Gilroy R."/>
        </authorList>
    </citation>
    <scope>NUCLEOTIDE SEQUENCE</scope>
    <source>
        <strain evidence="22">CHK176-6737</strain>
    </source>
</reference>
<comment type="catalytic activity">
    <reaction evidence="9 14 15 18">
        <text>Hydrolysis of proteins in presence of ATP.</text>
        <dbReference type="EC" id="3.4.21.53"/>
    </reaction>
</comment>
<evidence type="ECO:0000256" key="15">
    <source>
        <dbReference type="PIRNR" id="PIRNR001174"/>
    </source>
</evidence>
<dbReference type="Gene3D" id="3.30.230.10">
    <property type="match status" value="1"/>
</dbReference>
<dbReference type="PROSITE" id="PS51787">
    <property type="entry name" value="LON_N"/>
    <property type="match status" value="1"/>
</dbReference>
<dbReference type="EMBL" id="DVNM01000038">
    <property type="protein sequence ID" value="HIU69658.1"/>
    <property type="molecule type" value="Genomic_DNA"/>
</dbReference>
<dbReference type="InterPro" id="IPR027417">
    <property type="entry name" value="P-loop_NTPase"/>
</dbReference>
<dbReference type="Gene3D" id="1.10.8.60">
    <property type="match status" value="1"/>
</dbReference>
<evidence type="ECO:0000259" key="21">
    <source>
        <dbReference type="PROSITE" id="PS51787"/>
    </source>
</evidence>
<accession>A0A9D1MVP8</accession>
<dbReference type="Gene3D" id="2.30.130.40">
    <property type="entry name" value="LON domain-like"/>
    <property type="match status" value="1"/>
</dbReference>
<dbReference type="Pfam" id="PF05362">
    <property type="entry name" value="Lon_C"/>
    <property type="match status" value="1"/>
</dbReference>
<evidence type="ECO:0000256" key="5">
    <source>
        <dbReference type="ARBA" id="ARBA00022801"/>
    </source>
</evidence>
<dbReference type="PRINTS" id="PR00830">
    <property type="entry name" value="ENDOLAPTASE"/>
</dbReference>
<comment type="subcellular location">
    <subcellularLocation>
        <location evidence="1 14 15">Cytoplasm</location>
    </subcellularLocation>
</comment>
<dbReference type="AlphaFoldDB" id="A0A9D1MVP8"/>
<name>A0A9D1MVP8_9FIRM</name>
<dbReference type="Pfam" id="PF22667">
    <property type="entry name" value="Lon_lid"/>
    <property type="match status" value="1"/>
</dbReference>
<dbReference type="Pfam" id="PF02190">
    <property type="entry name" value="LON_substr_bdg"/>
    <property type="match status" value="1"/>
</dbReference>
<comment type="caution">
    <text evidence="22">The sequence shown here is derived from an EMBL/GenBank/DDBJ whole genome shotgun (WGS) entry which is preliminary data.</text>
</comment>
<evidence type="ECO:0000256" key="3">
    <source>
        <dbReference type="ARBA" id="ARBA00022670"/>
    </source>
</evidence>
<organism evidence="22 23">
    <name type="scientific">Candidatus Scybalenecus merdavium</name>
    <dbReference type="NCBI Taxonomy" id="2840939"/>
    <lineage>
        <taxon>Bacteria</taxon>
        <taxon>Bacillati</taxon>
        <taxon>Bacillota</taxon>
        <taxon>Clostridia</taxon>
        <taxon>Eubacteriales</taxon>
        <taxon>Oscillospiraceae</taxon>
        <taxon>Oscillospiraceae incertae sedis</taxon>
        <taxon>Candidatus Scybalenecus</taxon>
    </lineage>
</organism>
<evidence type="ECO:0000313" key="22">
    <source>
        <dbReference type="EMBL" id="HIU69658.1"/>
    </source>
</evidence>
<protein>
    <recommendedName>
        <fullName evidence="12 14">Lon protease</fullName>
        <ecNumber evidence="11 14">3.4.21.53</ecNumber>
    </recommendedName>
    <alternativeName>
        <fullName evidence="13 14">ATP-dependent protease La</fullName>
    </alternativeName>
</protein>
<feature type="domain" description="Lon N-terminal" evidence="21">
    <location>
        <begin position="13"/>
        <end position="210"/>
    </location>
</feature>
<evidence type="ECO:0000256" key="1">
    <source>
        <dbReference type="ARBA" id="ARBA00004496"/>
    </source>
</evidence>
<gene>
    <name evidence="14 22" type="primary">lon</name>
    <name evidence="22" type="ORF">IAD23_06860</name>
</gene>
<dbReference type="InterPro" id="IPR027065">
    <property type="entry name" value="Lon_Prtase"/>
</dbReference>
<evidence type="ECO:0000256" key="8">
    <source>
        <dbReference type="ARBA" id="ARBA00023016"/>
    </source>
</evidence>
<keyword evidence="4 14" id="KW-0547">Nucleotide-binding</keyword>
<dbReference type="InterPro" id="IPR054594">
    <property type="entry name" value="Lon_lid"/>
</dbReference>
<comment type="subunit">
    <text evidence="14 15">Homohexamer. Organized in a ring with a central cavity.</text>
</comment>
<evidence type="ECO:0000256" key="19">
    <source>
        <dbReference type="RuleBase" id="RU000591"/>
    </source>
</evidence>
<evidence type="ECO:0000259" key="20">
    <source>
        <dbReference type="PROSITE" id="PS51786"/>
    </source>
</evidence>
<feature type="active site" evidence="14 16">
    <location>
        <position position="727"/>
    </location>
</feature>
<dbReference type="PANTHER" id="PTHR10046">
    <property type="entry name" value="ATP DEPENDENT LON PROTEASE FAMILY MEMBER"/>
    <property type="match status" value="1"/>
</dbReference>
<dbReference type="InterPro" id="IPR003111">
    <property type="entry name" value="Lon_prtase_N"/>
</dbReference>
<feature type="domain" description="Lon proteolytic" evidence="20">
    <location>
        <begin position="597"/>
        <end position="778"/>
    </location>
</feature>
<dbReference type="Gene3D" id="3.40.50.300">
    <property type="entry name" value="P-loop containing nucleotide triphosphate hydrolases"/>
    <property type="match status" value="1"/>
</dbReference>
<dbReference type="Pfam" id="PF00004">
    <property type="entry name" value="AAA"/>
    <property type="match status" value="1"/>
</dbReference>
<dbReference type="FunFam" id="3.40.50.300:FF:000021">
    <property type="entry name" value="Lon protease homolog"/>
    <property type="match status" value="1"/>
</dbReference>
<dbReference type="Gene3D" id="1.20.5.5270">
    <property type="match status" value="1"/>
</dbReference>
<dbReference type="PROSITE" id="PS51786">
    <property type="entry name" value="LON_PROTEOLYTIC"/>
    <property type="match status" value="1"/>
</dbReference>
<dbReference type="GO" id="GO:0005524">
    <property type="term" value="F:ATP binding"/>
    <property type="evidence" value="ECO:0007669"/>
    <property type="project" value="UniProtKB-UniRule"/>
</dbReference>
<comment type="similarity">
    <text evidence="14 15 18 19">Belongs to the peptidase S16 family.</text>
</comment>
<dbReference type="Gene3D" id="1.20.58.1480">
    <property type="match status" value="1"/>
</dbReference>
<comment type="function">
    <text evidence="10 14">ATP-dependent serine protease that mediates the selective degradation of mutant and abnormal proteins as well as certain short-lived regulatory proteins. Required for cellular homeostasis and for survival from DNA damage and developmental changes induced by stress. Degrades polypeptides processively to yield small peptide fragments that are 5 to 10 amino acids long. Binds to DNA in a double-stranded, site-specific manner.</text>
</comment>
<dbReference type="GO" id="GO:0006515">
    <property type="term" value="P:protein quality control for misfolded or incompletely synthesized proteins"/>
    <property type="evidence" value="ECO:0007669"/>
    <property type="project" value="UniProtKB-UniRule"/>
</dbReference>
<evidence type="ECO:0000256" key="12">
    <source>
        <dbReference type="ARBA" id="ARBA00071934"/>
    </source>
</evidence>
<dbReference type="InterPro" id="IPR008269">
    <property type="entry name" value="Lon_proteolytic"/>
</dbReference>
<dbReference type="EC" id="3.4.21.53" evidence="11 14"/>
<dbReference type="CDD" id="cd19500">
    <property type="entry name" value="RecA-like_Lon"/>
    <property type="match status" value="1"/>
</dbReference>
<keyword evidence="7 14" id="KW-0067">ATP-binding</keyword>
<dbReference type="InterPro" id="IPR008268">
    <property type="entry name" value="Peptidase_S16_AS"/>
</dbReference>
<keyword evidence="3 14" id="KW-0645">Protease</keyword>
<dbReference type="PIRSF" id="PIRSF001174">
    <property type="entry name" value="Lon_proteas"/>
    <property type="match status" value="1"/>
</dbReference>
<keyword evidence="8 14" id="KW-0346">Stress response</keyword>
<evidence type="ECO:0000256" key="14">
    <source>
        <dbReference type="HAMAP-Rule" id="MF_01973"/>
    </source>
</evidence>
<dbReference type="SUPFAM" id="SSF52540">
    <property type="entry name" value="P-loop containing nucleoside triphosphate hydrolases"/>
    <property type="match status" value="1"/>
</dbReference>
<evidence type="ECO:0000256" key="4">
    <source>
        <dbReference type="ARBA" id="ARBA00022741"/>
    </source>
</evidence>
<dbReference type="InterPro" id="IPR046336">
    <property type="entry name" value="Lon_prtase_N_sf"/>
</dbReference>
<feature type="binding site" evidence="14 17">
    <location>
        <begin position="362"/>
        <end position="369"/>
    </location>
    <ligand>
        <name>ATP</name>
        <dbReference type="ChEBI" id="CHEBI:30616"/>
    </ligand>
</feature>
<dbReference type="SUPFAM" id="SSF88697">
    <property type="entry name" value="PUA domain-like"/>
    <property type="match status" value="1"/>
</dbReference>
<comment type="induction">
    <text evidence="14">By heat shock.</text>
</comment>
<evidence type="ECO:0000256" key="18">
    <source>
        <dbReference type="PROSITE-ProRule" id="PRU01122"/>
    </source>
</evidence>
<dbReference type="NCBIfam" id="TIGR00763">
    <property type="entry name" value="lon"/>
    <property type="match status" value="1"/>
</dbReference>
<dbReference type="InterPro" id="IPR003593">
    <property type="entry name" value="AAA+_ATPase"/>
</dbReference>
<dbReference type="SUPFAM" id="SSF54211">
    <property type="entry name" value="Ribosomal protein S5 domain 2-like"/>
    <property type="match status" value="1"/>
</dbReference>